<sequence>MASAFKTATAADVGTSLTSVYTCPANTTSTIIGLYLCNQTGGQIESTCEFYDASQTNHVGLVNDSPIPSGSTLALAGGDAKIVLEAGDIIKVQSNVASSIDVVLSYLEQT</sequence>
<name>A0A382UZE8_9ZZZZ</name>
<dbReference type="AlphaFoldDB" id="A0A382UZE8"/>
<organism evidence="1">
    <name type="scientific">marine metagenome</name>
    <dbReference type="NCBI Taxonomy" id="408172"/>
    <lineage>
        <taxon>unclassified sequences</taxon>
        <taxon>metagenomes</taxon>
        <taxon>ecological metagenomes</taxon>
    </lineage>
</organism>
<accession>A0A382UZE8</accession>
<proteinExistence type="predicted"/>
<reference evidence="1" key="1">
    <citation type="submission" date="2018-05" db="EMBL/GenBank/DDBJ databases">
        <authorList>
            <person name="Lanie J.A."/>
            <person name="Ng W.-L."/>
            <person name="Kazmierczak K.M."/>
            <person name="Andrzejewski T.M."/>
            <person name="Davidsen T.M."/>
            <person name="Wayne K.J."/>
            <person name="Tettelin H."/>
            <person name="Glass J.I."/>
            <person name="Rusch D."/>
            <person name="Podicherti R."/>
            <person name="Tsui H.-C.T."/>
            <person name="Winkler M.E."/>
        </authorList>
    </citation>
    <scope>NUCLEOTIDE SEQUENCE</scope>
</reference>
<gene>
    <name evidence="1" type="ORF">METZ01_LOCUS391999</name>
</gene>
<protein>
    <submittedName>
        <fullName evidence="1">Uncharacterized protein</fullName>
    </submittedName>
</protein>
<dbReference type="EMBL" id="UINC01147681">
    <property type="protein sequence ID" value="SVD39145.1"/>
    <property type="molecule type" value="Genomic_DNA"/>
</dbReference>
<evidence type="ECO:0000313" key="1">
    <source>
        <dbReference type="EMBL" id="SVD39145.1"/>
    </source>
</evidence>